<evidence type="ECO:0000256" key="1">
    <source>
        <dbReference type="ARBA" id="ARBA00004141"/>
    </source>
</evidence>
<evidence type="ECO:0000256" key="4">
    <source>
        <dbReference type="ARBA" id="ARBA00023136"/>
    </source>
</evidence>
<dbReference type="RefSeq" id="WP_337694980.1">
    <property type="nucleotide sequence ID" value="NZ_JBBEGN010000004.1"/>
</dbReference>
<dbReference type="Gene3D" id="1.20.120.1630">
    <property type="match status" value="1"/>
</dbReference>
<dbReference type="PANTHER" id="PTHR43847:SF1">
    <property type="entry name" value="BLL3993 PROTEIN"/>
    <property type="match status" value="1"/>
</dbReference>
<proteinExistence type="predicted"/>
<keyword evidence="4" id="KW-0472">Membrane</keyword>
<comment type="caution">
    <text evidence="5">The sequence shown here is derived from an EMBL/GenBank/DDBJ whole genome shotgun (WGS) entry which is preliminary data.</text>
</comment>
<accession>A0ABU8MP14</accession>
<keyword evidence="5" id="KW-0012">Acyltransferase</keyword>
<evidence type="ECO:0000313" key="6">
    <source>
        <dbReference type="Proteomes" id="UP001385809"/>
    </source>
</evidence>
<keyword evidence="5" id="KW-0808">Transferase</keyword>
<dbReference type="GO" id="GO:0004671">
    <property type="term" value="F:protein C-terminal S-isoprenylcysteine carboxyl O-methyltransferase activity"/>
    <property type="evidence" value="ECO:0007669"/>
    <property type="project" value="UniProtKB-EC"/>
</dbReference>
<dbReference type="InterPro" id="IPR052527">
    <property type="entry name" value="Metal_cation-efflux_comp"/>
</dbReference>
<sequence length="193" mass="20265">MRVLSDTAWAVVGVAGAFGGLKVVESLRPAVTGDDVGAPADQAGLRELPRAYVLSAGAIVASPALTSGLPRWCGPLGVAVQVAGVVLRVWAMRTLSGHYAHAVRVVEDQPVIHSGPYRHVRHPGYLGVVLLWAGAALAARNVLAPALTLAAVGTAYRLRMEAEDALLRRELPGYDAYAASTPRLIPALRGRRP</sequence>
<evidence type="ECO:0000256" key="2">
    <source>
        <dbReference type="ARBA" id="ARBA00022692"/>
    </source>
</evidence>
<dbReference type="EMBL" id="JBBEGN010000004">
    <property type="protein sequence ID" value="MEJ2868395.1"/>
    <property type="molecule type" value="Genomic_DNA"/>
</dbReference>
<dbReference type="GO" id="GO:0016746">
    <property type="term" value="F:acyltransferase activity"/>
    <property type="evidence" value="ECO:0007669"/>
    <property type="project" value="UniProtKB-KW"/>
</dbReference>
<keyword evidence="2" id="KW-0812">Transmembrane</keyword>
<dbReference type="PANTHER" id="PTHR43847">
    <property type="entry name" value="BLL3993 PROTEIN"/>
    <property type="match status" value="1"/>
</dbReference>
<dbReference type="EC" id="2.1.1.100" evidence="5"/>
<dbReference type="Proteomes" id="UP001385809">
    <property type="component" value="Unassembled WGS sequence"/>
</dbReference>
<keyword evidence="5" id="KW-0489">Methyltransferase</keyword>
<keyword evidence="3" id="KW-1133">Transmembrane helix</keyword>
<evidence type="ECO:0000313" key="5">
    <source>
        <dbReference type="EMBL" id="MEJ2868395.1"/>
    </source>
</evidence>
<dbReference type="EC" id="2.1.1.334" evidence="5"/>
<dbReference type="InterPro" id="IPR007269">
    <property type="entry name" value="ICMT_MeTrfase"/>
</dbReference>
<dbReference type="Pfam" id="PF04140">
    <property type="entry name" value="ICMT"/>
    <property type="match status" value="1"/>
</dbReference>
<name>A0ABU8MP14_9PSEU</name>
<comment type="subcellular location">
    <subcellularLocation>
        <location evidence="1">Membrane</location>
        <topology evidence="1">Multi-pass membrane protein</topology>
    </subcellularLocation>
</comment>
<organism evidence="5 6">
    <name type="scientific">Actinomycetospora aurantiaca</name>
    <dbReference type="NCBI Taxonomy" id="3129233"/>
    <lineage>
        <taxon>Bacteria</taxon>
        <taxon>Bacillati</taxon>
        <taxon>Actinomycetota</taxon>
        <taxon>Actinomycetes</taxon>
        <taxon>Pseudonocardiales</taxon>
        <taxon>Pseudonocardiaceae</taxon>
        <taxon>Actinomycetospora</taxon>
    </lineage>
</organism>
<reference evidence="5 6" key="1">
    <citation type="submission" date="2024-03" db="EMBL/GenBank/DDBJ databases">
        <title>Actinomycetospora sp. OC33-EN08, a novel actinomycete isolated from wild orchid (Aerides multiflora).</title>
        <authorList>
            <person name="Suriyachadkun C."/>
        </authorList>
    </citation>
    <scope>NUCLEOTIDE SEQUENCE [LARGE SCALE GENOMIC DNA]</scope>
    <source>
        <strain evidence="5 6">OC33-EN08</strain>
    </source>
</reference>
<gene>
    <name evidence="5" type="ORF">WCD74_11510</name>
</gene>
<evidence type="ECO:0000256" key="3">
    <source>
        <dbReference type="ARBA" id="ARBA00022989"/>
    </source>
</evidence>
<dbReference type="GO" id="GO:0032259">
    <property type="term" value="P:methylation"/>
    <property type="evidence" value="ECO:0007669"/>
    <property type="project" value="UniProtKB-KW"/>
</dbReference>
<keyword evidence="6" id="KW-1185">Reference proteome</keyword>
<protein>
    <submittedName>
        <fullName evidence="5">Isoprenylcysteine carboxylmethyltransferase family protein</fullName>
        <ecNumber evidence="5">2.1.1.100</ecNumber>
        <ecNumber evidence="5">2.1.1.334</ecNumber>
    </submittedName>
</protein>